<dbReference type="Pfam" id="PF06271">
    <property type="entry name" value="RDD"/>
    <property type="match status" value="1"/>
</dbReference>
<accession>A0ABW5V8L0</accession>
<dbReference type="InterPro" id="IPR010432">
    <property type="entry name" value="RDD"/>
</dbReference>
<keyword evidence="4 6" id="KW-1133">Transmembrane helix</keyword>
<comment type="subcellular location">
    <subcellularLocation>
        <location evidence="1">Cell membrane</location>
        <topology evidence="1">Multi-pass membrane protein</topology>
    </subcellularLocation>
</comment>
<evidence type="ECO:0000256" key="6">
    <source>
        <dbReference type="SAM" id="Phobius"/>
    </source>
</evidence>
<feature type="transmembrane region" description="Helical" evidence="6">
    <location>
        <begin position="12"/>
        <end position="34"/>
    </location>
</feature>
<keyword evidence="9" id="KW-1185">Reference proteome</keyword>
<keyword evidence="3 6" id="KW-0812">Transmembrane</keyword>
<dbReference type="EMBL" id="JBHUNA010000041">
    <property type="protein sequence ID" value="MFD2762372.1"/>
    <property type="molecule type" value="Genomic_DNA"/>
</dbReference>
<evidence type="ECO:0000259" key="7">
    <source>
        <dbReference type="Pfam" id="PF06271"/>
    </source>
</evidence>
<feature type="domain" description="RDD" evidence="7">
    <location>
        <begin position="6"/>
        <end position="131"/>
    </location>
</feature>
<evidence type="ECO:0000256" key="5">
    <source>
        <dbReference type="ARBA" id="ARBA00023136"/>
    </source>
</evidence>
<dbReference type="PANTHER" id="PTHR36115">
    <property type="entry name" value="PROLINE-RICH ANTIGEN HOMOLOG-RELATED"/>
    <property type="match status" value="1"/>
</dbReference>
<evidence type="ECO:0000313" key="8">
    <source>
        <dbReference type="EMBL" id="MFD2762372.1"/>
    </source>
</evidence>
<protein>
    <submittedName>
        <fullName evidence="8">RDD family protein</fullName>
    </submittedName>
</protein>
<feature type="transmembrane region" description="Helical" evidence="6">
    <location>
        <begin position="100"/>
        <end position="119"/>
    </location>
</feature>
<evidence type="ECO:0000256" key="3">
    <source>
        <dbReference type="ARBA" id="ARBA00022692"/>
    </source>
</evidence>
<evidence type="ECO:0000256" key="2">
    <source>
        <dbReference type="ARBA" id="ARBA00022475"/>
    </source>
</evidence>
<dbReference type="InterPro" id="IPR051791">
    <property type="entry name" value="Pra-immunoreactive"/>
</dbReference>
<proteinExistence type="predicted"/>
<organism evidence="8 9">
    <name type="scientific">Lentibacillus juripiscarius</name>
    <dbReference type="NCBI Taxonomy" id="257446"/>
    <lineage>
        <taxon>Bacteria</taxon>
        <taxon>Bacillati</taxon>
        <taxon>Bacillota</taxon>
        <taxon>Bacilli</taxon>
        <taxon>Bacillales</taxon>
        <taxon>Bacillaceae</taxon>
        <taxon>Lentibacillus</taxon>
    </lineage>
</organism>
<gene>
    <name evidence="8" type="ORF">ACFSUO_15545</name>
</gene>
<evidence type="ECO:0000256" key="1">
    <source>
        <dbReference type="ARBA" id="ARBA00004651"/>
    </source>
</evidence>
<dbReference type="PANTHER" id="PTHR36115:SF9">
    <property type="entry name" value="LMO1584 PROTEIN"/>
    <property type="match status" value="1"/>
</dbReference>
<sequence>MKRKPARFGVRLMADLFDFLILTVPATLVIFWVMGDDISFDWTRSWGWHVSYTLYLTLVPLLWSGYIIGKRLFKINVNRMDGGELTLKNMVLREVLGKFLLAYVTIGISNVVSVFMIIFRSDNRAIHDFIGGTYVRQNN</sequence>
<keyword evidence="5 6" id="KW-0472">Membrane</keyword>
<feature type="transmembrane region" description="Helical" evidence="6">
    <location>
        <begin position="46"/>
        <end position="69"/>
    </location>
</feature>
<dbReference type="Proteomes" id="UP001597502">
    <property type="component" value="Unassembled WGS sequence"/>
</dbReference>
<evidence type="ECO:0000256" key="4">
    <source>
        <dbReference type="ARBA" id="ARBA00022989"/>
    </source>
</evidence>
<name>A0ABW5V8L0_9BACI</name>
<evidence type="ECO:0000313" key="9">
    <source>
        <dbReference type="Proteomes" id="UP001597502"/>
    </source>
</evidence>
<keyword evidence="2" id="KW-1003">Cell membrane</keyword>
<reference evidence="9" key="1">
    <citation type="journal article" date="2019" name="Int. J. Syst. Evol. Microbiol.">
        <title>The Global Catalogue of Microorganisms (GCM) 10K type strain sequencing project: providing services to taxonomists for standard genome sequencing and annotation.</title>
        <authorList>
            <consortium name="The Broad Institute Genomics Platform"/>
            <consortium name="The Broad Institute Genome Sequencing Center for Infectious Disease"/>
            <person name="Wu L."/>
            <person name="Ma J."/>
        </authorList>
    </citation>
    <scope>NUCLEOTIDE SEQUENCE [LARGE SCALE GENOMIC DNA]</scope>
    <source>
        <strain evidence="9">TISTR 1535</strain>
    </source>
</reference>
<dbReference type="RefSeq" id="WP_382395810.1">
    <property type="nucleotide sequence ID" value="NZ_JBHUNA010000041.1"/>
</dbReference>
<comment type="caution">
    <text evidence="8">The sequence shown here is derived from an EMBL/GenBank/DDBJ whole genome shotgun (WGS) entry which is preliminary data.</text>
</comment>